<proteinExistence type="predicted"/>
<accession>X1S6Q5</accession>
<dbReference type="InterPro" id="IPR009061">
    <property type="entry name" value="DNA-bd_dom_put_sf"/>
</dbReference>
<dbReference type="SUPFAM" id="SSF46955">
    <property type="entry name" value="Putative DNA-binding domain"/>
    <property type="match status" value="1"/>
</dbReference>
<evidence type="ECO:0000259" key="1">
    <source>
        <dbReference type="Pfam" id="PF12728"/>
    </source>
</evidence>
<protein>
    <recommendedName>
        <fullName evidence="1">Helix-turn-helix domain-containing protein</fullName>
    </recommendedName>
</protein>
<feature type="domain" description="Helix-turn-helix" evidence="1">
    <location>
        <begin position="3"/>
        <end position="52"/>
    </location>
</feature>
<dbReference type="AlphaFoldDB" id="X1S6Q5"/>
<comment type="caution">
    <text evidence="2">The sequence shown here is derived from an EMBL/GenBank/DDBJ whole genome shotgun (WGS) entry which is preliminary data.</text>
</comment>
<sequence length="57" mass="6748">MAMLTLTEAGKICGFKYITLWTWIQKKKIPYYNIDGSYRIDEEDLKKFIESKKVVAK</sequence>
<name>X1S6Q5_9ZZZZ</name>
<evidence type="ECO:0000313" key="2">
    <source>
        <dbReference type="EMBL" id="GAI63459.1"/>
    </source>
</evidence>
<dbReference type="GO" id="GO:0003677">
    <property type="term" value="F:DNA binding"/>
    <property type="evidence" value="ECO:0007669"/>
    <property type="project" value="InterPro"/>
</dbReference>
<dbReference type="NCBIfam" id="TIGR01764">
    <property type="entry name" value="excise"/>
    <property type="match status" value="1"/>
</dbReference>
<reference evidence="2" key="1">
    <citation type="journal article" date="2014" name="Front. Microbiol.">
        <title>High frequency of phylogenetically diverse reductive dehalogenase-homologous genes in deep subseafloor sedimentary metagenomes.</title>
        <authorList>
            <person name="Kawai M."/>
            <person name="Futagami T."/>
            <person name="Toyoda A."/>
            <person name="Takaki Y."/>
            <person name="Nishi S."/>
            <person name="Hori S."/>
            <person name="Arai W."/>
            <person name="Tsubouchi T."/>
            <person name="Morono Y."/>
            <person name="Uchiyama I."/>
            <person name="Ito T."/>
            <person name="Fujiyama A."/>
            <person name="Inagaki F."/>
            <person name="Takami H."/>
        </authorList>
    </citation>
    <scope>NUCLEOTIDE SEQUENCE</scope>
    <source>
        <strain evidence="2">Expedition CK06-06</strain>
    </source>
</reference>
<dbReference type="Pfam" id="PF12728">
    <property type="entry name" value="HTH_17"/>
    <property type="match status" value="1"/>
</dbReference>
<dbReference type="InterPro" id="IPR010093">
    <property type="entry name" value="SinI_DNA-bd"/>
</dbReference>
<organism evidence="2">
    <name type="scientific">marine sediment metagenome</name>
    <dbReference type="NCBI Taxonomy" id="412755"/>
    <lineage>
        <taxon>unclassified sequences</taxon>
        <taxon>metagenomes</taxon>
        <taxon>ecological metagenomes</taxon>
    </lineage>
</organism>
<dbReference type="EMBL" id="BARW01000369">
    <property type="protein sequence ID" value="GAI63459.1"/>
    <property type="molecule type" value="Genomic_DNA"/>
</dbReference>
<gene>
    <name evidence="2" type="ORF">S12H4_01732</name>
</gene>
<dbReference type="InterPro" id="IPR041657">
    <property type="entry name" value="HTH_17"/>
</dbReference>